<dbReference type="PANTHER" id="PTHR40052:SF2">
    <property type="entry name" value="BACILLIREDOXIN BRXA"/>
    <property type="match status" value="1"/>
</dbReference>
<dbReference type="InterPro" id="IPR009474">
    <property type="entry name" value="BrxB/BrxA"/>
</dbReference>
<reference evidence="2" key="2">
    <citation type="submission" date="2020-09" db="EMBL/GenBank/DDBJ databases">
        <authorList>
            <person name="Sun Q."/>
            <person name="Ohkuma M."/>
        </authorList>
    </citation>
    <scope>NUCLEOTIDE SEQUENCE</scope>
    <source>
        <strain evidence="2">JCM 4646</strain>
    </source>
</reference>
<dbReference type="GeneID" id="95353766"/>
<name>A0A919KSR2_9ACTN</name>
<dbReference type="EMBL" id="BNBO01000016">
    <property type="protein sequence ID" value="GHH71680.1"/>
    <property type="molecule type" value="Genomic_DNA"/>
</dbReference>
<organism evidence="2 3">
    <name type="scientific">Kitasatospora indigofera</name>
    <dbReference type="NCBI Taxonomy" id="67307"/>
    <lineage>
        <taxon>Bacteria</taxon>
        <taxon>Bacillati</taxon>
        <taxon>Actinomycetota</taxon>
        <taxon>Actinomycetes</taxon>
        <taxon>Kitasatosporales</taxon>
        <taxon>Streptomycetaceae</taxon>
        <taxon>Kitasatospora</taxon>
    </lineage>
</organism>
<evidence type="ECO:0000313" key="3">
    <source>
        <dbReference type="Proteomes" id="UP000617734"/>
    </source>
</evidence>
<comment type="caution">
    <text evidence="2">The sequence shown here is derived from an EMBL/GenBank/DDBJ whole genome shotgun (WGS) entry which is preliminary data.</text>
</comment>
<gene>
    <name evidence="2" type="ORF">GCM10018781_33380</name>
</gene>
<evidence type="ECO:0000256" key="1">
    <source>
        <dbReference type="ARBA" id="ARBA00038305"/>
    </source>
</evidence>
<accession>A0A919KSR2</accession>
<protein>
    <submittedName>
        <fullName evidence="2">UPF0403 protein</fullName>
    </submittedName>
</protein>
<dbReference type="Pfam" id="PF06491">
    <property type="entry name" value="Disulph_isomer"/>
    <property type="match status" value="1"/>
</dbReference>
<dbReference type="NCBIfam" id="TIGR04191">
    <property type="entry name" value="YphP_YqiW"/>
    <property type="match status" value="1"/>
</dbReference>
<dbReference type="RefSeq" id="WP_190211621.1">
    <property type="nucleotide sequence ID" value="NZ_BNBO01000016.1"/>
</dbReference>
<dbReference type="Proteomes" id="UP000617734">
    <property type="component" value="Unassembled WGS sequence"/>
</dbReference>
<comment type="similarity">
    <text evidence="1">Belongs to the bacilliredoxin family.</text>
</comment>
<dbReference type="Gene3D" id="3.40.30.10">
    <property type="entry name" value="Glutaredoxin"/>
    <property type="match status" value="1"/>
</dbReference>
<keyword evidence="3" id="KW-1185">Reference proteome</keyword>
<evidence type="ECO:0000313" key="2">
    <source>
        <dbReference type="EMBL" id="GHH71680.1"/>
    </source>
</evidence>
<reference evidence="2" key="1">
    <citation type="journal article" date="2014" name="Int. J. Syst. Evol. Microbiol.">
        <title>Complete genome sequence of Corynebacterium casei LMG S-19264T (=DSM 44701T), isolated from a smear-ripened cheese.</title>
        <authorList>
            <consortium name="US DOE Joint Genome Institute (JGI-PGF)"/>
            <person name="Walter F."/>
            <person name="Albersmeier A."/>
            <person name="Kalinowski J."/>
            <person name="Ruckert C."/>
        </authorList>
    </citation>
    <scope>NUCLEOTIDE SEQUENCE</scope>
    <source>
        <strain evidence="2">JCM 4646</strain>
    </source>
</reference>
<proteinExistence type="inferred from homology"/>
<dbReference type="PANTHER" id="PTHR40052">
    <property type="entry name" value="UPF0403 PROTEIN YQIW-RELATED"/>
    <property type="match status" value="1"/>
</dbReference>
<dbReference type="AlphaFoldDB" id="A0A919KSR2"/>
<sequence length="141" mass="15387">MPYSPMLVKPMREELTEAGFTELLDPDAVDAAMEKAKKGLTLVAINSVTGCAAGMARPGVRIALEEAAKRPDQLLTVFDEQDIEATARMRSYFPDIPPSNPSFALFKDGELVAFIPRHRIEGRDARALAADLAASFEEYGD</sequence>